<dbReference type="Gene3D" id="1.10.3720.10">
    <property type="entry name" value="MetI-like"/>
    <property type="match status" value="1"/>
</dbReference>
<feature type="transmembrane region" description="Helical" evidence="19">
    <location>
        <begin position="12"/>
        <end position="33"/>
    </location>
</feature>
<evidence type="ECO:0000256" key="2">
    <source>
        <dbReference type="ARBA" id="ARBA00004202"/>
    </source>
</evidence>
<dbReference type="InterPro" id="IPR027417">
    <property type="entry name" value="P-loop_NTPase"/>
</dbReference>
<evidence type="ECO:0000313" key="23">
    <source>
        <dbReference type="Proteomes" id="UP000076038"/>
    </source>
</evidence>
<evidence type="ECO:0000256" key="15">
    <source>
        <dbReference type="ARBA" id="ARBA00038669"/>
    </source>
</evidence>
<dbReference type="InterPro" id="IPR050388">
    <property type="entry name" value="ABC_Ni/Peptide_Import"/>
</dbReference>
<evidence type="ECO:0000259" key="21">
    <source>
        <dbReference type="PROSITE" id="PS50928"/>
    </source>
</evidence>
<reference evidence="22 23" key="1">
    <citation type="journal article" date="2016" name="Genome Announc.">
        <title>Complete Genome and Plasmid Sequences for Rhodococcus fascians D188 and Draft Sequences for Rhodococcus Isolates PBTS 1 and PBTS 2.</title>
        <authorList>
            <person name="Stamler R.A."/>
            <person name="Vereecke D."/>
            <person name="Zhang Y."/>
            <person name="Schilkey F."/>
            <person name="Devitt N."/>
            <person name="Randall J.J."/>
        </authorList>
    </citation>
    <scope>NUCLEOTIDE SEQUENCE [LARGE SCALE GENOMIC DNA]</scope>
    <source>
        <strain evidence="22 23">PBTS2</strain>
    </source>
</reference>
<keyword evidence="12" id="KW-0406">Ion transport</keyword>
<accession>A0A143QP97</accession>
<evidence type="ECO:0000256" key="18">
    <source>
        <dbReference type="ARBA" id="ARBA00048610"/>
    </source>
</evidence>
<keyword evidence="23" id="KW-1185">Reference proteome</keyword>
<evidence type="ECO:0000313" key="22">
    <source>
        <dbReference type="EMBL" id="AMY24227.1"/>
    </source>
</evidence>
<dbReference type="GO" id="GO:0016887">
    <property type="term" value="F:ATP hydrolysis activity"/>
    <property type="evidence" value="ECO:0007669"/>
    <property type="project" value="InterPro"/>
</dbReference>
<evidence type="ECO:0000256" key="14">
    <source>
        <dbReference type="ARBA" id="ARBA00023136"/>
    </source>
</evidence>
<dbReference type="SUPFAM" id="SSF52540">
    <property type="entry name" value="P-loop containing nucleoside triphosphate hydrolases"/>
    <property type="match status" value="1"/>
</dbReference>
<evidence type="ECO:0000256" key="16">
    <source>
        <dbReference type="ARBA" id="ARBA00039098"/>
    </source>
</evidence>
<comment type="subunit">
    <text evidence="15">The complex is composed of two ATP-binding proteins (NikD and NikE), two transmembrane proteins (NikB and NikC) and a solute-binding protein (NikA).</text>
</comment>
<evidence type="ECO:0000256" key="4">
    <source>
        <dbReference type="ARBA" id="ARBA00022448"/>
    </source>
</evidence>
<comment type="catalytic activity">
    <reaction evidence="18">
        <text>Ni(2+)(out) + ATP + H2O = Ni(2+)(in) + ADP + phosphate + H(+)</text>
        <dbReference type="Rhea" id="RHEA:15557"/>
        <dbReference type="ChEBI" id="CHEBI:15377"/>
        <dbReference type="ChEBI" id="CHEBI:15378"/>
        <dbReference type="ChEBI" id="CHEBI:30616"/>
        <dbReference type="ChEBI" id="CHEBI:43474"/>
        <dbReference type="ChEBI" id="CHEBI:49786"/>
        <dbReference type="ChEBI" id="CHEBI:456216"/>
        <dbReference type="EC" id="7.2.2.11"/>
    </reaction>
    <physiologicalReaction direction="left-to-right" evidence="18">
        <dbReference type="Rhea" id="RHEA:15558"/>
    </physiologicalReaction>
</comment>
<dbReference type="PANTHER" id="PTHR43297:SF13">
    <property type="entry name" value="NICKEL ABC TRANSPORTER, ATP-BINDING PROTEIN"/>
    <property type="match status" value="1"/>
</dbReference>
<keyword evidence="13" id="KW-0921">Nickel transport</keyword>
<evidence type="ECO:0000256" key="11">
    <source>
        <dbReference type="ARBA" id="ARBA00022989"/>
    </source>
</evidence>
<dbReference type="InterPro" id="IPR003593">
    <property type="entry name" value="AAA+_ATPase"/>
</dbReference>
<dbReference type="EC" id="7.2.2.11" evidence="16"/>
<gene>
    <name evidence="22" type="primary">oppD_2</name>
    <name evidence="22" type="ORF">A3Q41_02936</name>
</gene>
<comment type="similarity">
    <text evidence="19">Belongs to the binding-protein-dependent transport system permease family.</text>
</comment>
<evidence type="ECO:0000259" key="20">
    <source>
        <dbReference type="PROSITE" id="PS50893"/>
    </source>
</evidence>
<dbReference type="SMART" id="SM00382">
    <property type="entry name" value="AAA"/>
    <property type="match status" value="1"/>
</dbReference>
<feature type="domain" description="ABC transmembrane type-1" evidence="21">
    <location>
        <begin position="71"/>
        <end position="259"/>
    </location>
</feature>
<evidence type="ECO:0000256" key="3">
    <source>
        <dbReference type="ARBA" id="ARBA00005417"/>
    </source>
</evidence>
<keyword evidence="5" id="KW-1003">Cell membrane</keyword>
<evidence type="ECO:0000256" key="7">
    <source>
        <dbReference type="ARBA" id="ARBA00022692"/>
    </source>
</evidence>
<evidence type="ECO:0000256" key="5">
    <source>
        <dbReference type="ARBA" id="ARBA00022475"/>
    </source>
</evidence>
<sequence length="564" mass="59615">MAETHRRMPAPLIAGLVMLGILVLTAILAPVFLSSAANTLTTDTRATPSAEHWFGTDDLGRDILARSLVAARLTLLMAAAATAMAVVAGVLVGALVWLAPRRLREAVLRIIDSTVAFPSIILALVIAAILGPATSSAIIAIGVAGIPGFARITSNMTASVAQKDFVGTARLLGVPGWMLFVRHLLPNIGGPLLVLIASSFALSLLDISSLSFVGLGVQSPDYDWGRLLNEGLPAIYSQPMAVAAPAAMLIFAGVAAMLTGDGLAARIDPWGRQPRLVRKPQPTEALSLSPDSLVEVHDLKVTAANGKQLVKGIDFDIAPGEILGLVGESGSGKSMTAMSLARLHPESVAVDVGLMRLGELDLRSCKQQSRLAKEIGLVYQDPGSTFNPALRLGVQLTEVARVHLGMSRAKANATLVEALRGMRIKKPEERMTQHPYQLSGGMLQRAIIASSLVTNPTLIIADEPTTALDVTVQAEVLRQLKQINSSEGTAILFISHDIGVVEAFCDRVLVMQQGEIVERLTGAQLAARDVRHPYTRALLAATPTISLPTISPATPTLATEEVLR</sequence>
<dbReference type="AlphaFoldDB" id="A0A143QP97"/>
<evidence type="ECO:0000256" key="12">
    <source>
        <dbReference type="ARBA" id="ARBA00023065"/>
    </source>
</evidence>
<protein>
    <recommendedName>
        <fullName evidence="17">Nickel import system ATP-binding protein NikD</fullName>
        <ecNumber evidence="16">7.2.2.11</ecNumber>
    </recommendedName>
</protein>
<evidence type="ECO:0000256" key="19">
    <source>
        <dbReference type="RuleBase" id="RU363032"/>
    </source>
</evidence>
<dbReference type="InterPro" id="IPR035906">
    <property type="entry name" value="MetI-like_sf"/>
</dbReference>
<dbReference type="Proteomes" id="UP000076038">
    <property type="component" value="Chromosome"/>
</dbReference>
<proteinExistence type="inferred from homology"/>
<feature type="transmembrane region" description="Helical" evidence="19">
    <location>
        <begin position="75"/>
        <end position="99"/>
    </location>
</feature>
<dbReference type="EMBL" id="CP015220">
    <property type="protein sequence ID" value="AMY24227.1"/>
    <property type="molecule type" value="Genomic_DNA"/>
</dbReference>
<keyword evidence="4 19" id="KW-0813">Transport</keyword>
<feature type="transmembrane region" description="Helical" evidence="19">
    <location>
        <begin position="120"/>
        <end position="145"/>
    </location>
</feature>
<keyword evidence="11 19" id="KW-1133">Transmembrane helix</keyword>
<evidence type="ECO:0000256" key="13">
    <source>
        <dbReference type="ARBA" id="ARBA00023112"/>
    </source>
</evidence>
<reference evidence="23" key="2">
    <citation type="submission" date="2016-04" db="EMBL/GenBank/DDBJ databases">
        <title>Complete Genome and Plasmid Sequences for Rhodococcus fascians D188 and Draft Sequences for Rhodococcus spp. Isolates PBTS 1 and PBTS 2.</title>
        <authorList>
            <person name="Stamer R."/>
            <person name="Vereecke D."/>
            <person name="Zhang Y."/>
            <person name="Schilkey F."/>
            <person name="Devitt N."/>
            <person name="Randall J."/>
        </authorList>
    </citation>
    <scope>NUCLEOTIDE SEQUENCE [LARGE SCALE GENOMIC DNA]</scope>
    <source>
        <strain evidence="23">PBTS2</strain>
    </source>
</reference>
<dbReference type="RefSeq" id="WP_048319555.1">
    <property type="nucleotide sequence ID" value="NZ_CP015220.1"/>
</dbReference>
<name>A0A143QP97_RHOFA</name>
<comment type="subcellular location">
    <subcellularLocation>
        <location evidence="19">Cell membrane</location>
        <topology evidence="19">Multi-pass membrane protein</topology>
    </subcellularLocation>
    <subcellularLocation>
        <location evidence="2">Cell membrane</location>
        <topology evidence="2">Peripheral membrane protein</topology>
    </subcellularLocation>
    <subcellularLocation>
        <location evidence="1">Membrane</location>
        <topology evidence="1">Multi-pass membrane protein</topology>
    </subcellularLocation>
</comment>
<comment type="similarity">
    <text evidence="3">Belongs to the ABC transporter superfamily.</text>
</comment>
<keyword evidence="7 19" id="KW-0812">Transmembrane</keyword>
<evidence type="ECO:0000256" key="8">
    <source>
        <dbReference type="ARBA" id="ARBA00022741"/>
    </source>
</evidence>
<dbReference type="PANTHER" id="PTHR43297">
    <property type="entry name" value="OLIGOPEPTIDE TRANSPORT ATP-BINDING PROTEIN APPD"/>
    <property type="match status" value="1"/>
</dbReference>
<dbReference type="InterPro" id="IPR000515">
    <property type="entry name" value="MetI-like"/>
</dbReference>
<dbReference type="PROSITE" id="PS50893">
    <property type="entry name" value="ABC_TRANSPORTER_2"/>
    <property type="match status" value="1"/>
</dbReference>
<dbReference type="InterPro" id="IPR003439">
    <property type="entry name" value="ABC_transporter-like_ATP-bd"/>
</dbReference>
<evidence type="ECO:0000256" key="17">
    <source>
        <dbReference type="ARBA" id="ARBA00044143"/>
    </source>
</evidence>
<dbReference type="Pfam" id="PF00005">
    <property type="entry name" value="ABC_tran"/>
    <property type="match status" value="1"/>
</dbReference>
<dbReference type="GO" id="GO:0005886">
    <property type="term" value="C:plasma membrane"/>
    <property type="evidence" value="ECO:0007669"/>
    <property type="project" value="UniProtKB-SubCell"/>
</dbReference>
<organism evidence="22 23">
    <name type="scientific">Rhodococcoides fascians</name>
    <name type="common">Rhodococcus fascians</name>
    <dbReference type="NCBI Taxonomy" id="1828"/>
    <lineage>
        <taxon>Bacteria</taxon>
        <taxon>Bacillati</taxon>
        <taxon>Actinomycetota</taxon>
        <taxon>Actinomycetes</taxon>
        <taxon>Mycobacteriales</taxon>
        <taxon>Nocardiaceae</taxon>
        <taxon>Rhodococcoides</taxon>
    </lineage>
</organism>
<dbReference type="GO" id="GO:0005524">
    <property type="term" value="F:ATP binding"/>
    <property type="evidence" value="ECO:0007669"/>
    <property type="project" value="UniProtKB-KW"/>
</dbReference>
<dbReference type="Pfam" id="PF00528">
    <property type="entry name" value="BPD_transp_1"/>
    <property type="match status" value="1"/>
</dbReference>
<evidence type="ECO:0000256" key="10">
    <source>
        <dbReference type="ARBA" id="ARBA00022967"/>
    </source>
</evidence>
<dbReference type="OrthoDB" id="8036461at2"/>
<feature type="domain" description="ABC transporter" evidence="20">
    <location>
        <begin position="294"/>
        <end position="538"/>
    </location>
</feature>
<evidence type="ECO:0000256" key="6">
    <source>
        <dbReference type="ARBA" id="ARBA00022596"/>
    </source>
</evidence>
<dbReference type="PROSITE" id="PS00211">
    <property type="entry name" value="ABC_TRANSPORTER_1"/>
    <property type="match status" value="1"/>
</dbReference>
<dbReference type="KEGG" id="rhs:A3Q41_02936"/>
<keyword evidence="8" id="KW-0547">Nucleotide-binding</keyword>
<dbReference type="CDD" id="cd06261">
    <property type="entry name" value="TM_PBP2"/>
    <property type="match status" value="1"/>
</dbReference>
<dbReference type="PATRIC" id="fig|1653479.3.peg.2973"/>
<evidence type="ECO:0000256" key="1">
    <source>
        <dbReference type="ARBA" id="ARBA00004141"/>
    </source>
</evidence>
<feature type="transmembrane region" description="Helical" evidence="19">
    <location>
        <begin position="235"/>
        <end position="258"/>
    </location>
</feature>
<feature type="transmembrane region" description="Helical" evidence="19">
    <location>
        <begin position="192"/>
        <end position="215"/>
    </location>
</feature>
<dbReference type="SUPFAM" id="SSF161098">
    <property type="entry name" value="MetI-like"/>
    <property type="match status" value="1"/>
</dbReference>
<evidence type="ECO:0000256" key="9">
    <source>
        <dbReference type="ARBA" id="ARBA00022840"/>
    </source>
</evidence>
<dbReference type="InterPro" id="IPR017871">
    <property type="entry name" value="ABC_transporter-like_CS"/>
</dbReference>
<keyword evidence="6" id="KW-0533">Nickel</keyword>
<feature type="transmembrane region" description="Helical" evidence="19">
    <location>
        <begin position="165"/>
        <end position="185"/>
    </location>
</feature>
<keyword evidence="9 22" id="KW-0067">ATP-binding</keyword>
<dbReference type="PROSITE" id="PS50928">
    <property type="entry name" value="ABC_TM1"/>
    <property type="match status" value="1"/>
</dbReference>
<dbReference type="GO" id="GO:0015413">
    <property type="term" value="F:ABC-type nickel transporter activity"/>
    <property type="evidence" value="ECO:0007669"/>
    <property type="project" value="UniProtKB-EC"/>
</dbReference>
<dbReference type="Gene3D" id="3.40.50.300">
    <property type="entry name" value="P-loop containing nucleotide triphosphate hydrolases"/>
    <property type="match status" value="1"/>
</dbReference>
<keyword evidence="10" id="KW-1278">Translocase</keyword>
<keyword evidence="14 19" id="KW-0472">Membrane</keyword>
<dbReference type="CDD" id="cd03257">
    <property type="entry name" value="ABC_NikE_OppD_transporters"/>
    <property type="match status" value="1"/>
</dbReference>